<evidence type="ECO:0000256" key="5">
    <source>
        <dbReference type="ARBA" id="ARBA00023242"/>
    </source>
</evidence>
<dbReference type="GO" id="GO:0005634">
    <property type="term" value="C:nucleus"/>
    <property type="evidence" value="ECO:0007669"/>
    <property type="project" value="UniProtKB-SubCell"/>
</dbReference>
<feature type="compositionally biased region" description="Pro residues" evidence="6">
    <location>
        <begin position="48"/>
        <end position="62"/>
    </location>
</feature>
<dbReference type="PANTHER" id="PTHR47338">
    <property type="entry name" value="ZN(II)2CYS6 TRANSCRIPTION FACTOR (EUROFUNG)-RELATED"/>
    <property type="match status" value="1"/>
</dbReference>
<dbReference type="CDD" id="cd12148">
    <property type="entry name" value="fungal_TF_MHR"/>
    <property type="match status" value="1"/>
</dbReference>
<dbReference type="Pfam" id="PF00172">
    <property type="entry name" value="Zn_clus"/>
    <property type="match status" value="1"/>
</dbReference>
<dbReference type="AlphaFoldDB" id="A0A1L7WZ43"/>
<feature type="domain" description="Zn(2)-C6 fungal-type" evidence="7">
    <location>
        <begin position="13"/>
        <end position="43"/>
    </location>
</feature>
<organism evidence="8 9">
    <name type="scientific">Phialocephala subalpina</name>
    <dbReference type="NCBI Taxonomy" id="576137"/>
    <lineage>
        <taxon>Eukaryota</taxon>
        <taxon>Fungi</taxon>
        <taxon>Dikarya</taxon>
        <taxon>Ascomycota</taxon>
        <taxon>Pezizomycotina</taxon>
        <taxon>Leotiomycetes</taxon>
        <taxon>Helotiales</taxon>
        <taxon>Mollisiaceae</taxon>
        <taxon>Phialocephala</taxon>
        <taxon>Phialocephala fortinii species complex</taxon>
    </lineage>
</organism>
<dbReference type="EMBL" id="FJOG01000011">
    <property type="protein sequence ID" value="CZR58048.1"/>
    <property type="molecule type" value="Genomic_DNA"/>
</dbReference>
<dbReference type="PROSITE" id="PS00463">
    <property type="entry name" value="ZN2_CY6_FUNGAL_1"/>
    <property type="match status" value="1"/>
</dbReference>
<evidence type="ECO:0000256" key="3">
    <source>
        <dbReference type="ARBA" id="ARBA00023015"/>
    </source>
</evidence>
<proteinExistence type="predicted"/>
<dbReference type="Proteomes" id="UP000184330">
    <property type="component" value="Unassembled WGS sequence"/>
</dbReference>
<evidence type="ECO:0000313" key="9">
    <source>
        <dbReference type="Proteomes" id="UP000184330"/>
    </source>
</evidence>
<keyword evidence="2" id="KW-0479">Metal-binding</keyword>
<keyword evidence="9" id="KW-1185">Reference proteome</keyword>
<evidence type="ECO:0000256" key="1">
    <source>
        <dbReference type="ARBA" id="ARBA00004123"/>
    </source>
</evidence>
<dbReference type="Pfam" id="PF04082">
    <property type="entry name" value="Fungal_trans"/>
    <property type="match status" value="1"/>
</dbReference>
<name>A0A1L7WZ43_9HELO</name>
<keyword evidence="4" id="KW-0804">Transcription</keyword>
<evidence type="ECO:0000256" key="2">
    <source>
        <dbReference type="ARBA" id="ARBA00022723"/>
    </source>
</evidence>
<evidence type="ECO:0000256" key="4">
    <source>
        <dbReference type="ARBA" id="ARBA00023163"/>
    </source>
</evidence>
<dbReference type="SUPFAM" id="SSF57701">
    <property type="entry name" value="Zn2/Cys6 DNA-binding domain"/>
    <property type="match status" value="1"/>
</dbReference>
<evidence type="ECO:0000256" key="6">
    <source>
        <dbReference type="SAM" id="MobiDB-lite"/>
    </source>
</evidence>
<feature type="region of interest" description="Disordered" evidence="6">
    <location>
        <begin position="46"/>
        <end position="67"/>
    </location>
</feature>
<dbReference type="GO" id="GO:0006351">
    <property type="term" value="P:DNA-templated transcription"/>
    <property type="evidence" value="ECO:0007669"/>
    <property type="project" value="InterPro"/>
</dbReference>
<protein>
    <recommendedName>
        <fullName evidence="7">Zn(2)-C6 fungal-type domain-containing protein</fullName>
    </recommendedName>
</protein>
<reference evidence="8 9" key="1">
    <citation type="submission" date="2016-03" db="EMBL/GenBank/DDBJ databases">
        <authorList>
            <person name="Ploux O."/>
        </authorList>
    </citation>
    <scope>NUCLEOTIDE SEQUENCE [LARGE SCALE GENOMIC DNA]</scope>
    <source>
        <strain evidence="8 9">UAMH 11012</strain>
    </source>
</reference>
<gene>
    <name evidence="8" type="ORF">PAC_07938</name>
</gene>
<dbReference type="InterPro" id="IPR001138">
    <property type="entry name" value="Zn2Cys6_DnaBD"/>
</dbReference>
<dbReference type="InterPro" id="IPR007219">
    <property type="entry name" value="XnlR_reg_dom"/>
</dbReference>
<dbReference type="OrthoDB" id="270167at2759"/>
<dbReference type="InterPro" id="IPR036864">
    <property type="entry name" value="Zn2-C6_fun-type_DNA-bd_sf"/>
</dbReference>
<dbReference type="InterPro" id="IPR050815">
    <property type="entry name" value="TF_fung"/>
</dbReference>
<evidence type="ECO:0000259" key="7">
    <source>
        <dbReference type="PROSITE" id="PS50048"/>
    </source>
</evidence>
<keyword evidence="5" id="KW-0539">Nucleus</keyword>
<keyword evidence="3" id="KW-0805">Transcription regulation</keyword>
<dbReference type="STRING" id="576137.A0A1L7WZ43"/>
<dbReference type="PANTHER" id="PTHR47338:SF20">
    <property type="entry name" value="ZN(II)2CYS6 TRANSCRIPTION FACTOR (EUROFUNG)"/>
    <property type="match status" value="1"/>
</dbReference>
<accession>A0A1L7WZ43</accession>
<dbReference type="GO" id="GO:0000981">
    <property type="term" value="F:DNA-binding transcription factor activity, RNA polymerase II-specific"/>
    <property type="evidence" value="ECO:0007669"/>
    <property type="project" value="InterPro"/>
</dbReference>
<dbReference type="CDD" id="cd00067">
    <property type="entry name" value="GAL4"/>
    <property type="match status" value="1"/>
</dbReference>
<dbReference type="Gene3D" id="4.10.240.10">
    <property type="entry name" value="Zn(2)-C6 fungal-type DNA-binding domain"/>
    <property type="match status" value="1"/>
</dbReference>
<dbReference type="PROSITE" id="PS50048">
    <property type="entry name" value="ZN2_CY6_FUNGAL_2"/>
    <property type="match status" value="1"/>
</dbReference>
<comment type="subcellular location">
    <subcellularLocation>
        <location evidence="1">Nucleus</location>
    </subcellularLocation>
</comment>
<sequence>MSARHREGTAKKACTRCSTQKRRCDRALPECGLCVRLRQPCKYEVPGLPSPGPTPSPSPRPEIFPSSGVLTPSHIKDTIVQGLGSLTPEDIFSNYSEAIEPWFPIISVDKLRSRLPPLWGDAPLDLILLCLSIVLLTKPPPPPPQNNEESPEFRSFYLCIKSWISFTEGLGINSLEIVQARILVTLFEVAHGFYPAAYISLGATVRASDALEVHPVIDISPLHHSNDETKRIETVLTWCGILILDRYIALDSGYLPSLTRSRTDCLHGGFKSTLCPTHLEQDRAGPLCRLSRLFEASALVDKIHTTLNSPTAEAAFNMEEIVLMVSTANSLQTILHGEIGEGNHIYSGGLGLCNM</sequence>
<evidence type="ECO:0000313" key="8">
    <source>
        <dbReference type="EMBL" id="CZR58048.1"/>
    </source>
</evidence>
<dbReference type="GO" id="GO:0008270">
    <property type="term" value="F:zinc ion binding"/>
    <property type="evidence" value="ECO:0007669"/>
    <property type="project" value="InterPro"/>
</dbReference>
<dbReference type="GO" id="GO:0003677">
    <property type="term" value="F:DNA binding"/>
    <property type="evidence" value="ECO:0007669"/>
    <property type="project" value="InterPro"/>
</dbReference>
<dbReference type="SMART" id="SM00066">
    <property type="entry name" value="GAL4"/>
    <property type="match status" value="1"/>
</dbReference>